<dbReference type="Gene3D" id="3.40.50.970">
    <property type="match status" value="1"/>
</dbReference>
<proteinExistence type="predicted"/>
<evidence type="ECO:0000256" key="1">
    <source>
        <dbReference type="ARBA" id="ARBA00023002"/>
    </source>
</evidence>
<dbReference type="OrthoDB" id="9794954at2"/>
<organism evidence="5 6">
    <name type="scientific">Oceanidesulfovibrio indonesiensis</name>
    <dbReference type="NCBI Taxonomy" id="54767"/>
    <lineage>
        <taxon>Bacteria</taxon>
        <taxon>Pseudomonadati</taxon>
        <taxon>Thermodesulfobacteriota</taxon>
        <taxon>Desulfovibrionia</taxon>
        <taxon>Desulfovibrionales</taxon>
        <taxon>Desulfovibrionaceae</taxon>
        <taxon>Oceanidesulfovibrio</taxon>
    </lineage>
</organism>
<dbReference type="Pfam" id="PF01855">
    <property type="entry name" value="POR_N"/>
    <property type="match status" value="1"/>
</dbReference>
<dbReference type="CDD" id="cd07034">
    <property type="entry name" value="TPP_PYR_PFOR_IOR-alpha_like"/>
    <property type="match status" value="1"/>
</dbReference>
<dbReference type="InterPro" id="IPR029061">
    <property type="entry name" value="THDP-binding"/>
</dbReference>
<dbReference type="PROSITE" id="PS51257">
    <property type="entry name" value="PROKAR_LIPOPROTEIN"/>
    <property type="match status" value="1"/>
</dbReference>
<reference evidence="5 6" key="1">
    <citation type="submission" date="2018-06" db="EMBL/GenBank/DDBJ databases">
        <title>Complete genome of Desulfovibrio indonesiensis P37SLT.</title>
        <authorList>
            <person name="Crispim J.S."/>
            <person name="Vidigal P.M.P."/>
            <person name="Silva L.C.F."/>
            <person name="Laguardia C.N."/>
            <person name="Araujo L.C."/>
            <person name="Dias R.S."/>
            <person name="Sousa M.P."/>
            <person name="Paula S.O."/>
            <person name="Silva C."/>
        </authorList>
    </citation>
    <scope>NUCLEOTIDE SEQUENCE [LARGE SCALE GENOMIC DNA]</scope>
    <source>
        <strain evidence="5 6">P37SLT</strain>
    </source>
</reference>
<name>A0A7M3MDH6_9BACT</name>
<feature type="domain" description="Pyruvate:ferredoxin oxidoreductase core" evidence="4">
    <location>
        <begin position="257"/>
        <end position="350"/>
    </location>
</feature>
<dbReference type="AlphaFoldDB" id="A0A7M3MDH6"/>
<dbReference type="SUPFAM" id="SSF52922">
    <property type="entry name" value="TK C-terminal domain-like"/>
    <property type="match status" value="1"/>
</dbReference>
<keyword evidence="2" id="KW-0175">Coiled coil</keyword>
<dbReference type="PANTHER" id="PTHR43088:SF1">
    <property type="entry name" value="SUBUNIT OF PYRUVATE:FLAVODOXIN OXIDOREDUCTASE"/>
    <property type="match status" value="1"/>
</dbReference>
<evidence type="ECO:0000313" key="5">
    <source>
        <dbReference type="EMBL" id="TVM16651.1"/>
    </source>
</evidence>
<dbReference type="InterPro" id="IPR009014">
    <property type="entry name" value="Transketo_C/PFOR_II"/>
</dbReference>
<feature type="domain" description="Pyruvate flavodoxin/ferredoxin oxidoreductase pyrimidine binding" evidence="3">
    <location>
        <begin position="20"/>
        <end position="191"/>
    </location>
</feature>
<protein>
    <submittedName>
        <fullName evidence="5">3-methyl-2-oxobutanoate dehydrogenase subunit beta</fullName>
    </submittedName>
</protein>
<gene>
    <name evidence="5" type="ORF">DPQ33_11670</name>
</gene>
<dbReference type="InterPro" id="IPR033412">
    <property type="entry name" value="PFOR_II"/>
</dbReference>
<dbReference type="InterPro" id="IPR002880">
    <property type="entry name" value="Pyrv_Fd/Flavodoxin_OxRdtase_N"/>
</dbReference>
<evidence type="ECO:0000313" key="6">
    <source>
        <dbReference type="Proteomes" id="UP000448292"/>
    </source>
</evidence>
<dbReference type="InterPro" id="IPR052368">
    <property type="entry name" value="2-oxoacid_oxidoreductase"/>
</dbReference>
<dbReference type="EMBL" id="QMIE01000010">
    <property type="protein sequence ID" value="TVM16651.1"/>
    <property type="molecule type" value="Genomic_DNA"/>
</dbReference>
<dbReference type="GO" id="GO:0016491">
    <property type="term" value="F:oxidoreductase activity"/>
    <property type="evidence" value="ECO:0007669"/>
    <property type="project" value="UniProtKB-KW"/>
</dbReference>
<dbReference type="Pfam" id="PF17147">
    <property type="entry name" value="PFOR_II"/>
    <property type="match status" value="1"/>
</dbReference>
<dbReference type="Proteomes" id="UP000448292">
    <property type="component" value="Unassembled WGS sequence"/>
</dbReference>
<evidence type="ECO:0000259" key="3">
    <source>
        <dbReference type="Pfam" id="PF01855"/>
    </source>
</evidence>
<dbReference type="RefSeq" id="WP_144303403.1">
    <property type="nucleotide sequence ID" value="NZ_QMIE01000010.1"/>
</dbReference>
<keyword evidence="1" id="KW-0560">Oxidoreductase</keyword>
<feature type="coiled-coil region" evidence="2">
    <location>
        <begin position="233"/>
        <end position="260"/>
    </location>
</feature>
<sequence>MSAARDGERIFIKGNEAVAHGALAAGCRCYFGYPITPQNDIPELLSSLIPEAGGEFVQAESEVAAANMLLGSAACGVRAFTSSSSPGISLMQEAISYMAGSELPGVIVNMVRGGPGLGDIGPSQGDYFQAVKGGGHGDYRLFVLAPATCQEAYDHMIEAFHLAFKYRNPVMVLGDAILGQMKEPVTAWTPRLGDSLSHDDTEGAEWRLEGSANRPARLLKSLHLEEGALATHNKKLVAKYKEMEQEVRAEECLCEDAELIVAAFGSIGRIVKSTVRHLRDKGHKVGLFRPITLFPFPTARLEAMAVEGKRFLTIEHNTGQMVEDVRLAIRHHADSAFHGCMPGDLPSPDDFVHPILNVLEGK</sequence>
<evidence type="ECO:0000256" key="2">
    <source>
        <dbReference type="SAM" id="Coils"/>
    </source>
</evidence>
<dbReference type="SUPFAM" id="SSF52518">
    <property type="entry name" value="Thiamin diphosphate-binding fold (THDP-binding)"/>
    <property type="match status" value="1"/>
</dbReference>
<dbReference type="PANTHER" id="PTHR43088">
    <property type="entry name" value="SUBUNIT OF PYRUVATE:FLAVODOXIN OXIDOREDUCTASE-RELATED"/>
    <property type="match status" value="1"/>
</dbReference>
<accession>A0A7M3MDH6</accession>
<comment type="caution">
    <text evidence="5">The sequence shown here is derived from an EMBL/GenBank/DDBJ whole genome shotgun (WGS) entry which is preliminary data.</text>
</comment>
<dbReference type="Gene3D" id="3.40.50.920">
    <property type="match status" value="1"/>
</dbReference>
<keyword evidence="6" id="KW-1185">Reference proteome</keyword>
<dbReference type="NCBIfam" id="NF005507">
    <property type="entry name" value="PRK07119.1"/>
    <property type="match status" value="1"/>
</dbReference>
<evidence type="ECO:0000259" key="4">
    <source>
        <dbReference type="Pfam" id="PF17147"/>
    </source>
</evidence>